<evidence type="ECO:0000256" key="3">
    <source>
        <dbReference type="ARBA" id="ARBA00022917"/>
    </source>
</evidence>
<evidence type="ECO:0000256" key="4">
    <source>
        <dbReference type="SAM" id="Coils"/>
    </source>
</evidence>
<keyword evidence="1" id="KW-0963">Cytoplasm</keyword>
<dbReference type="InterPro" id="IPR023194">
    <property type="entry name" value="eIF3-like_dom_sf"/>
</dbReference>
<sequence>MQDNWEDEDNEEEKKDSEKPPEPPKAPSKKPKKLLAEKIQIQEEKERLIREEKARQSQLKNLTPAELAAEKLRQRKLQEESELELVKATYGDGSGIDSANPSSKEEFDKLREAINNKVQDFSKAESYVEFVTELVESMVVNLPVADLKKLSSYMTTLASEKNKMDKAAGSKKKAGKCKGAKLKVDDRNLATEIEYDDLDDFM</sequence>
<protein>
    <recommendedName>
        <fullName evidence="8">Eukaryotic translation initiation factor 3 30 kDa subunit</fullName>
    </recommendedName>
</protein>
<gene>
    <name evidence="6" type="ORF">ONE63_005941</name>
</gene>
<proteinExistence type="predicted"/>
<feature type="region of interest" description="Disordered" evidence="5">
    <location>
        <begin position="1"/>
        <end position="37"/>
    </location>
</feature>
<dbReference type="EMBL" id="JAPTSV010000002">
    <property type="protein sequence ID" value="KAJ1531119.1"/>
    <property type="molecule type" value="Genomic_DNA"/>
</dbReference>
<dbReference type="GO" id="GO:0005852">
    <property type="term" value="C:eukaryotic translation initiation factor 3 complex"/>
    <property type="evidence" value="ECO:0007669"/>
    <property type="project" value="InterPro"/>
</dbReference>
<dbReference type="Proteomes" id="UP001075354">
    <property type="component" value="Chromosome 2"/>
</dbReference>
<name>A0AAV7Y4A9_9NEOP</name>
<feature type="coiled-coil region" evidence="4">
    <location>
        <begin position="41"/>
        <end position="89"/>
    </location>
</feature>
<comment type="caution">
    <text evidence="6">The sequence shown here is derived from an EMBL/GenBank/DDBJ whole genome shotgun (WGS) entry which is preliminary data.</text>
</comment>
<evidence type="ECO:0000313" key="7">
    <source>
        <dbReference type="Proteomes" id="UP001075354"/>
    </source>
</evidence>
<dbReference type="GO" id="GO:0003743">
    <property type="term" value="F:translation initiation factor activity"/>
    <property type="evidence" value="ECO:0007669"/>
    <property type="project" value="UniProtKB-KW"/>
</dbReference>
<keyword evidence="2" id="KW-0396">Initiation factor</keyword>
<evidence type="ECO:0000256" key="1">
    <source>
        <dbReference type="ARBA" id="ARBA00022490"/>
    </source>
</evidence>
<dbReference type="PANTHER" id="PTHR21681">
    <property type="entry name" value="EUKARYOTIC TRANSLATION INITIATION FACTOR 3 SUBUNIT J"/>
    <property type="match status" value="1"/>
</dbReference>
<keyword evidence="3" id="KW-0648">Protein biosynthesis</keyword>
<evidence type="ECO:0000313" key="6">
    <source>
        <dbReference type="EMBL" id="KAJ1531119.1"/>
    </source>
</evidence>
<evidence type="ECO:0000256" key="2">
    <source>
        <dbReference type="ARBA" id="ARBA00022540"/>
    </source>
</evidence>
<evidence type="ECO:0008006" key="8">
    <source>
        <dbReference type="Google" id="ProtNLM"/>
    </source>
</evidence>
<dbReference type="PANTHER" id="PTHR21681:SF0">
    <property type="entry name" value="EUKARYOTIC TRANSLATION INITIATION FACTOR 3 SUBUNIT J"/>
    <property type="match status" value="1"/>
</dbReference>
<keyword evidence="7" id="KW-1185">Reference proteome</keyword>
<dbReference type="Gene3D" id="1.10.246.60">
    <property type="entry name" value="Eukaryotic translation initiation factor 3 like domains"/>
    <property type="match status" value="1"/>
</dbReference>
<reference evidence="6" key="1">
    <citation type="submission" date="2022-12" db="EMBL/GenBank/DDBJ databases">
        <title>Chromosome-level genome assembly of the bean flower thrips Megalurothrips usitatus.</title>
        <authorList>
            <person name="Ma L."/>
            <person name="Liu Q."/>
            <person name="Li H."/>
            <person name="Cai W."/>
        </authorList>
    </citation>
    <scope>NUCLEOTIDE SEQUENCE</scope>
    <source>
        <strain evidence="6">Cailab_2022a</strain>
    </source>
</reference>
<dbReference type="InterPro" id="IPR013906">
    <property type="entry name" value="eIF3j"/>
</dbReference>
<accession>A0AAV7Y4A9</accession>
<feature type="compositionally biased region" description="Basic and acidic residues" evidence="5">
    <location>
        <begin position="12"/>
        <end position="22"/>
    </location>
</feature>
<dbReference type="AlphaFoldDB" id="A0AAV7Y4A9"/>
<dbReference type="Pfam" id="PF08597">
    <property type="entry name" value="eIF3_subunit"/>
    <property type="match status" value="1"/>
</dbReference>
<feature type="compositionally biased region" description="Acidic residues" evidence="5">
    <location>
        <begin position="1"/>
        <end position="11"/>
    </location>
</feature>
<keyword evidence="4" id="KW-0175">Coiled coil</keyword>
<organism evidence="6 7">
    <name type="scientific">Megalurothrips usitatus</name>
    <name type="common">bean blossom thrips</name>
    <dbReference type="NCBI Taxonomy" id="439358"/>
    <lineage>
        <taxon>Eukaryota</taxon>
        <taxon>Metazoa</taxon>
        <taxon>Ecdysozoa</taxon>
        <taxon>Arthropoda</taxon>
        <taxon>Hexapoda</taxon>
        <taxon>Insecta</taxon>
        <taxon>Pterygota</taxon>
        <taxon>Neoptera</taxon>
        <taxon>Paraneoptera</taxon>
        <taxon>Thysanoptera</taxon>
        <taxon>Terebrantia</taxon>
        <taxon>Thripoidea</taxon>
        <taxon>Thripidae</taxon>
        <taxon>Megalurothrips</taxon>
    </lineage>
</organism>
<evidence type="ECO:0000256" key="5">
    <source>
        <dbReference type="SAM" id="MobiDB-lite"/>
    </source>
</evidence>